<reference evidence="2" key="1">
    <citation type="journal article" date="2013" name="Int. J. Syst. Evol. Microbiol.">
        <title>Aestuariibaculum suncheonense gen. nov., sp. nov., a marine bacterium of the family Flavobacteriaceae isolated from a tidal flat and emended descriptions of the genera Gaetbulibacter and Tamlana.</title>
        <authorList>
            <person name="Jeong S.H."/>
            <person name="Park M.S."/>
            <person name="Jin H.M."/>
            <person name="Lee K."/>
            <person name="Park W."/>
            <person name="Jeon C.O."/>
        </authorList>
    </citation>
    <scope>NUCLEOTIDE SEQUENCE</scope>
    <source>
        <strain evidence="2">SC17</strain>
    </source>
</reference>
<dbReference type="Pfam" id="PF08867">
    <property type="entry name" value="FRG"/>
    <property type="match status" value="1"/>
</dbReference>
<dbReference type="Proteomes" id="UP000602057">
    <property type="component" value="Unassembled WGS sequence"/>
</dbReference>
<gene>
    <name evidence="2" type="ORF">ICJ84_10070</name>
</gene>
<name>A0A8J6Q8M1_9FLAO</name>
<feature type="domain" description="FRG" evidence="1">
    <location>
        <begin position="21"/>
        <end position="115"/>
    </location>
</feature>
<dbReference type="AlphaFoldDB" id="A0A8J6Q8M1"/>
<accession>A0A8J6Q8M1</accession>
<evidence type="ECO:0000313" key="3">
    <source>
        <dbReference type="Proteomes" id="UP000602057"/>
    </source>
</evidence>
<dbReference type="EMBL" id="JACVXC010000003">
    <property type="protein sequence ID" value="MBD0835781.1"/>
    <property type="molecule type" value="Genomic_DNA"/>
</dbReference>
<proteinExistence type="predicted"/>
<sequence length="235" mass="27498">MNEIRINSLNEIHDLLSKYRKSNIFKFRGQSDSSWDLVPKAGRKGFDKVPDKVIFYQWKRRAISFLNKENYSDWELLAVAQHTGLPTRFLDWTHVPTVALFFAASENQDKDGAFFVFKPNKSILHEKIDPFNIEIPVIMHHPSAASDRVANQYGHFTVHNPPETPLNNNTLDGSLIKIIIPSNLKVEIIHMLNQYGINYLNLFPDLEGLSKHLTWFIENYEYWDKNFDENEIEDY</sequence>
<protein>
    <submittedName>
        <fullName evidence="2">FRG domain-containing protein</fullName>
    </submittedName>
</protein>
<dbReference type="SMART" id="SM00901">
    <property type="entry name" value="FRG"/>
    <property type="match status" value="1"/>
</dbReference>
<evidence type="ECO:0000259" key="1">
    <source>
        <dbReference type="SMART" id="SM00901"/>
    </source>
</evidence>
<dbReference type="InterPro" id="IPR014966">
    <property type="entry name" value="FRG-dom"/>
</dbReference>
<organism evidence="2 3">
    <name type="scientific">Aestuariibaculum suncheonense</name>
    <dbReference type="NCBI Taxonomy" id="1028745"/>
    <lineage>
        <taxon>Bacteria</taxon>
        <taxon>Pseudomonadati</taxon>
        <taxon>Bacteroidota</taxon>
        <taxon>Flavobacteriia</taxon>
        <taxon>Flavobacteriales</taxon>
        <taxon>Flavobacteriaceae</taxon>
    </lineage>
</organism>
<reference evidence="2" key="2">
    <citation type="submission" date="2020-09" db="EMBL/GenBank/DDBJ databases">
        <authorList>
            <person name="Wu Z."/>
        </authorList>
    </citation>
    <scope>NUCLEOTIDE SEQUENCE</scope>
    <source>
        <strain evidence="2">SC17</strain>
    </source>
</reference>
<comment type="caution">
    <text evidence="2">The sequence shown here is derived from an EMBL/GenBank/DDBJ whole genome shotgun (WGS) entry which is preliminary data.</text>
</comment>
<evidence type="ECO:0000313" key="2">
    <source>
        <dbReference type="EMBL" id="MBD0835781.1"/>
    </source>
</evidence>
<dbReference type="RefSeq" id="WP_188216268.1">
    <property type="nucleotide sequence ID" value="NZ_BAABGH010000011.1"/>
</dbReference>
<keyword evidence="3" id="KW-1185">Reference proteome</keyword>